<comment type="caution">
    <text evidence="2">The sequence shown here is derived from an EMBL/GenBank/DDBJ whole genome shotgun (WGS) entry which is preliminary data.</text>
</comment>
<name>A0A9X3L542_ALCXX</name>
<dbReference type="GeneID" id="75278132"/>
<dbReference type="EMBL" id="JAPZVI010000060">
    <property type="protein sequence ID" value="MCZ8405957.1"/>
    <property type="molecule type" value="Genomic_DNA"/>
</dbReference>
<dbReference type="Pfam" id="PF16068">
    <property type="entry name" value="DUF4810"/>
    <property type="match status" value="1"/>
</dbReference>
<dbReference type="InterPro" id="IPR014508">
    <property type="entry name" value="UCP020555_TPR-like"/>
</dbReference>
<gene>
    <name evidence="2" type="ORF">O9570_31235</name>
</gene>
<evidence type="ECO:0000256" key="1">
    <source>
        <dbReference type="SAM" id="MobiDB-lite"/>
    </source>
</evidence>
<reference evidence="2" key="1">
    <citation type="submission" date="2022-12" db="EMBL/GenBank/DDBJ databases">
        <authorList>
            <person name="Voronina O.L."/>
            <person name="Kunda M.S."/>
            <person name="Ryzhova N."/>
            <person name="Aksenova E.I."/>
        </authorList>
    </citation>
    <scope>NUCLEOTIDE SEQUENCE</scope>
    <source>
        <strain evidence="2">SCCH136:Ach223948</strain>
    </source>
</reference>
<accession>A0A9X3L542</accession>
<dbReference type="RefSeq" id="WP_065423626.1">
    <property type="nucleotide sequence ID" value="NZ_CP066291.1"/>
</dbReference>
<evidence type="ECO:0000313" key="2">
    <source>
        <dbReference type="EMBL" id="MCZ8405957.1"/>
    </source>
</evidence>
<sequence length="147" mass="15882">MIAAIPGRMARGKRAGRVLMLFAVGALLGGCAQPNTMYTWKSYQPAVYAYLQDEGMDAAAQVEMLRKDIETARARNGVLPPGFRAHLGMLHLKMGQGTDAVAQFQDEKLAFPESSPFMDFLLRNADGQQAGAAPATSESAQPFPRAH</sequence>
<dbReference type="Proteomes" id="UP001141992">
    <property type="component" value="Unassembled WGS sequence"/>
</dbReference>
<protein>
    <submittedName>
        <fullName evidence="2">DUF4810 domain-containing protein</fullName>
    </submittedName>
</protein>
<dbReference type="AlphaFoldDB" id="A0A9X3L542"/>
<evidence type="ECO:0000313" key="3">
    <source>
        <dbReference type="Proteomes" id="UP001141992"/>
    </source>
</evidence>
<proteinExistence type="predicted"/>
<feature type="region of interest" description="Disordered" evidence="1">
    <location>
        <begin position="128"/>
        <end position="147"/>
    </location>
</feature>
<organism evidence="2 3">
    <name type="scientific">Alcaligenes xylosoxydans xylosoxydans</name>
    <name type="common">Achromobacter xylosoxidans</name>
    <dbReference type="NCBI Taxonomy" id="85698"/>
    <lineage>
        <taxon>Bacteria</taxon>
        <taxon>Pseudomonadati</taxon>
        <taxon>Pseudomonadota</taxon>
        <taxon>Betaproteobacteria</taxon>
        <taxon>Burkholderiales</taxon>
        <taxon>Alcaligenaceae</taxon>
        <taxon>Achromobacter</taxon>
    </lineage>
</organism>